<feature type="domain" description="Tyr recombinase" evidence="4">
    <location>
        <begin position="343"/>
        <end position="555"/>
    </location>
</feature>
<accession>A0A5M6HQQ3</accession>
<proteinExistence type="predicted"/>
<dbReference type="Gene3D" id="1.10.443.10">
    <property type="entry name" value="Intergrase catalytic core"/>
    <property type="match status" value="1"/>
</dbReference>
<sequence length="601" mass="67665">MDWIVEFKDNPELSRRGELLNQQINSFRKRGFPIDPDVLTARVTFENYVRTWLTECRLANLPPEMACAGFFQTWKSFVDENVAAEDAHKKTAVEQAFRRGMRSAAETGEPPCESAPSPSSPRRLPFDPDSLSETAVYGQEIALLEATTAPVSLSGSDLVAPGEDHSEFAGDMAGNAPAECPATDHDATDPRQIDLAEIDEFLPEPNDSLSRALEKFLNKEKKRFGDDRARERIGLAVPFIIAAVGDKAVADVTRRDLARADIMLADVPHDKDVPDGHRGSLMARYLYARKHGWAGLRRLSEGTLKNRYHSALNTFFRWLYDKEALPEEPYRFQTVTNDNPKPKDRDVFAPEEAERFFRLPLFCGCETPHRIWNPGDLLVQNSQYWGYLLAFTTGMRPSEIAIIDCENLLEFPDEDGSVWFIDLTRHKVKTASSRRMIPILPWVIELGLIERRDAVAAAGHTRLFPEWQLLTKRTGETKPGHALSRSWQYVRTLFGFTREGLSLYSARHTFAQRLDEAGKLAERSRHLVMGHAHDGRSRLTYGARKLSLGIAKVINSIEDPTLDVISNLLLDAKSRADKGELKKVDVLDLIALEIAADGPEE</sequence>
<dbReference type="Proteomes" id="UP000323886">
    <property type="component" value="Unassembled WGS sequence"/>
</dbReference>
<evidence type="ECO:0000256" key="1">
    <source>
        <dbReference type="ARBA" id="ARBA00022908"/>
    </source>
</evidence>
<keyword evidence="1" id="KW-0229">DNA integration</keyword>
<name>A0A5M6HQQ3_9HYPH</name>
<keyword evidence="2" id="KW-0233">DNA recombination</keyword>
<feature type="region of interest" description="Disordered" evidence="3">
    <location>
        <begin position="161"/>
        <end position="186"/>
    </location>
</feature>
<dbReference type="AlphaFoldDB" id="A0A5M6HQQ3"/>
<feature type="region of interest" description="Disordered" evidence="3">
    <location>
        <begin position="101"/>
        <end position="129"/>
    </location>
</feature>
<dbReference type="GO" id="GO:0015074">
    <property type="term" value="P:DNA integration"/>
    <property type="evidence" value="ECO:0007669"/>
    <property type="project" value="UniProtKB-KW"/>
</dbReference>
<organism evidence="5 6">
    <name type="scientific">Blastochloris sulfoviridis</name>
    <dbReference type="NCBI Taxonomy" id="50712"/>
    <lineage>
        <taxon>Bacteria</taxon>
        <taxon>Pseudomonadati</taxon>
        <taxon>Pseudomonadota</taxon>
        <taxon>Alphaproteobacteria</taxon>
        <taxon>Hyphomicrobiales</taxon>
        <taxon>Blastochloridaceae</taxon>
        <taxon>Blastochloris</taxon>
    </lineage>
</organism>
<dbReference type="EMBL" id="VWPL01000030">
    <property type="protein sequence ID" value="KAA5598170.1"/>
    <property type="molecule type" value="Genomic_DNA"/>
</dbReference>
<gene>
    <name evidence="5" type="ORF">F1193_13705</name>
</gene>
<comment type="caution">
    <text evidence="5">The sequence shown here is derived from an EMBL/GenBank/DDBJ whole genome shotgun (WGS) entry which is preliminary data.</text>
</comment>
<dbReference type="GO" id="GO:0003677">
    <property type="term" value="F:DNA binding"/>
    <property type="evidence" value="ECO:0007669"/>
    <property type="project" value="InterPro"/>
</dbReference>
<evidence type="ECO:0000313" key="6">
    <source>
        <dbReference type="Proteomes" id="UP000323886"/>
    </source>
</evidence>
<evidence type="ECO:0000256" key="3">
    <source>
        <dbReference type="SAM" id="MobiDB-lite"/>
    </source>
</evidence>
<evidence type="ECO:0000256" key="2">
    <source>
        <dbReference type="ARBA" id="ARBA00023172"/>
    </source>
</evidence>
<feature type="compositionally biased region" description="Low complexity" evidence="3">
    <location>
        <begin position="109"/>
        <end position="129"/>
    </location>
</feature>
<dbReference type="PROSITE" id="PS51898">
    <property type="entry name" value="TYR_RECOMBINASE"/>
    <property type="match status" value="1"/>
</dbReference>
<evidence type="ECO:0000259" key="4">
    <source>
        <dbReference type="PROSITE" id="PS51898"/>
    </source>
</evidence>
<reference evidence="5 6" key="1">
    <citation type="submission" date="2019-09" db="EMBL/GenBank/DDBJ databases">
        <title>Draft Whole-Genome sequence of Blastochloris sulfoviridis DSM 729.</title>
        <authorList>
            <person name="Meyer T.E."/>
            <person name="Kyndt J.A."/>
        </authorList>
    </citation>
    <scope>NUCLEOTIDE SEQUENCE [LARGE SCALE GENOMIC DNA]</scope>
    <source>
        <strain evidence="5 6">DSM 729</strain>
    </source>
</reference>
<dbReference type="InterPro" id="IPR050090">
    <property type="entry name" value="Tyrosine_recombinase_XerCD"/>
</dbReference>
<dbReference type="InterPro" id="IPR011010">
    <property type="entry name" value="DNA_brk_join_enz"/>
</dbReference>
<dbReference type="RefSeq" id="WP_150098374.1">
    <property type="nucleotide sequence ID" value="NZ_VWPL01000030.1"/>
</dbReference>
<evidence type="ECO:0000313" key="5">
    <source>
        <dbReference type="EMBL" id="KAA5598170.1"/>
    </source>
</evidence>
<dbReference type="PANTHER" id="PTHR30349">
    <property type="entry name" value="PHAGE INTEGRASE-RELATED"/>
    <property type="match status" value="1"/>
</dbReference>
<dbReference type="PANTHER" id="PTHR30349:SF64">
    <property type="entry name" value="PROPHAGE INTEGRASE INTD-RELATED"/>
    <property type="match status" value="1"/>
</dbReference>
<dbReference type="OrthoDB" id="7938263at2"/>
<keyword evidence="6" id="KW-1185">Reference proteome</keyword>
<dbReference type="GO" id="GO:0006310">
    <property type="term" value="P:DNA recombination"/>
    <property type="evidence" value="ECO:0007669"/>
    <property type="project" value="UniProtKB-KW"/>
</dbReference>
<protein>
    <recommendedName>
        <fullName evidence="4">Tyr recombinase domain-containing protein</fullName>
    </recommendedName>
</protein>
<dbReference type="InterPro" id="IPR002104">
    <property type="entry name" value="Integrase_catalytic"/>
</dbReference>
<dbReference type="InterPro" id="IPR013762">
    <property type="entry name" value="Integrase-like_cat_sf"/>
</dbReference>
<dbReference type="SUPFAM" id="SSF56349">
    <property type="entry name" value="DNA breaking-rejoining enzymes"/>
    <property type="match status" value="1"/>
</dbReference>